<evidence type="ECO:0000256" key="1">
    <source>
        <dbReference type="SAM" id="MobiDB-lite"/>
    </source>
</evidence>
<evidence type="ECO:0000313" key="3">
    <source>
        <dbReference type="Proteomes" id="UP000626109"/>
    </source>
</evidence>
<gene>
    <name evidence="2" type="ORF">PGLA2088_LOCUS12639</name>
</gene>
<dbReference type="AlphaFoldDB" id="A0A813IP45"/>
<feature type="compositionally biased region" description="Basic and acidic residues" evidence="1">
    <location>
        <begin position="14"/>
        <end position="25"/>
    </location>
</feature>
<feature type="region of interest" description="Disordered" evidence="1">
    <location>
        <begin position="14"/>
        <end position="33"/>
    </location>
</feature>
<organism evidence="2 3">
    <name type="scientific">Polarella glacialis</name>
    <name type="common">Dinoflagellate</name>
    <dbReference type="NCBI Taxonomy" id="89957"/>
    <lineage>
        <taxon>Eukaryota</taxon>
        <taxon>Sar</taxon>
        <taxon>Alveolata</taxon>
        <taxon>Dinophyceae</taxon>
        <taxon>Suessiales</taxon>
        <taxon>Suessiaceae</taxon>
        <taxon>Polarella</taxon>
    </lineage>
</organism>
<sequence length="346" mass="37972">AGVALEGVEATCSREESRGADKAHDAVPSQERQVPEAAFANAASHFFLPLTADKALSLEEAARLAACGQLLRALPLLEALAGDSTLPLILQHLPSRLERVHRLRQACARPLASGAAASGWKRFDLDICTLWRRWDAQAGALESVISWEAPGSLELQLAVLTNCEISEPLWQGACWDMRSERADGATLARWLEKDPFTGRKSEVILERVLVDCLDDAGCWILVERSPDPPGFENFAGRWGSFDISAVPKGHFRPLVSDGGRIMEPIAPDRVRVTMALTVKLPSVIRWLVTDTLLCFGVNHSSKAAMKSWNHIVDGWDSSRYPECFRQQADFYGPAADRVAAYLAKTS</sequence>
<feature type="non-terminal residue" evidence="2">
    <location>
        <position position="1"/>
    </location>
</feature>
<dbReference type="Proteomes" id="UP000626109">
    <property type="component" value="Unassembled WGS sequence"/>
</dbReference>
<dbReference type="EMBL" id="CAJNNW010014962">
    <property type="protein sequence ID" value="CAE8657154.1"/>
    <property type="molecule type" value="Genomic_DNA"/>
</dbReference>
<name>A0A813IP45_POLGL</name>
<protein>
    <submittedName>
        <fullName evidence="2">Uncharacterized protein</fullName>
    </submittedName>
</protein>
<comment type="caution">
    <text evidence="2">The sequence shown here is derived from an EMBL/GenBank/DDBJ whole genome shotgun (WGS) entry which is preliminary data.</text>
</comment>
<accession>A0A813IP45</accession>
<reference evidence="2" key="1">
    <citation type="submission" date="2021-02" db="EMBL/GenBank/DDBJ databases">
        <authorList>
            <person name="Dougan E. K."/>
            <person name="Rhodes N."/>
            <person name="Thang M."/>
            <person name="Chan C."/>
        </authorList>
    </citation>
    <scope>NUCLEOTIDE SEQUENCE</scope>
</reference>
<evidence type="ECO:0000313" key="2">
    <source>
        <dbReference type="EMBL" id="CAE8657154.1"/>
    </source>
</evidence>
<proteinExistence type="predicted"/>